<name>A0A166JMM7_9BASI</name>
<dbReference type="AlphaFoldDB" id="A0A166JMM7"/>
<dbReference type="EMBL" id="KV424358">
    <property type="protein sequence ID" value="KZT44837.1"/>
    <property type="molecule type" value="Genomic_DNA"/>
</dbReference>
<gene>
    <name evidence="1" type="ORF">CALCODRAFT_540809</name>
</gene>
<dbReference type="InParanoid" id="A0A166JMM7"/>
<protein>
    <submittedName>
        <fullName evidence="1">Uncharacterized protein</fullName>
    </submittedName>
</protein>
<organism evidence="1 2">
    <name type="scientific">Calocera cornea HHB12733</name>
    <dbReference type="NCBI Taxonomy" id="1353952"/>
    <lineage>
        <taxon>Eukaryota</taxon>
        <taxon>Fungi</taxon>
        <taxon>Dikarya</taxon>
        <taxon>Basidiomycota</taxon>
        <taxon>Agaricomycotina</taxon>
        <taxon>Dacrymycetes</taxon>
        <taxon>Dacrymycetales</taxon>
        <taxon>Dacrymycetaceae</taxon>
        <taxon>Calocera</taxon>
    </lineage>
</organism>
<proteinExistence type="predicted"/>
<evidence type="ECO:0000313" key="2">
    <source>
        <dbReference type="Proteomes" id="UP000076842"/>
    </source>
</evidence>
<evidence type="ECO:0000313" key="1">
    <source>
        <dbReference type="EMBL" id="KZT44837.1"/>
    </source>
</evidence>
<dbReference type="SUPFAM" id="SSF52047">
    <property type="entry name" value="RNI-like"/>
    <property type="match status" value="1"/>
</dbReference>
<sequence length="289" mass="32224">SAYIDNKADLRLSTPLHSIFTLVREVHESVSSSWRWKHKLASGALKRCIPRLCNLEKLVVCQGMTRLLLPAIDRLRHWQLPKLERLSAGLEVTQALVPDRAIKRLLVLGPLDTVARAVAVCSLVQQSNTLELLVVCVNDMEQWISVGSNMVPACGRLRKLTIQFTAWTPELTRQLSSPLFLNVLLPLVSLESLVITYNGPKEILAEDFCDLCSNLLEVLPMFKRLRVWQHLSAANLADATHVGIRVDLISQEDGSLACVSYVMTTAIYEEGKEVGIQGFVSNINESNDN</sequence>
<keyword evidence="2" id="KW-1185">Reference proteome</keyword>
<dbReference type="Proteomes" id="UP000076842">
    <property type="component" value="Unassembled WGS sequence"/>
</dbReference>
<feature type="non-terminal residue" evidence="1">
    <location>
        <position position="1"/>
    </location>
</feature>
<accession>A0A166JMM7</accession>
<reference evidence="1 2" key="1">
    <citation type="journal article" date="2016" name="Mol. Biol. Evol.">
        <title>Comparative Genomics of Early-Diverging Mushroom-Forming Fungi Provides Insights into the Origins of Lignocellulose Decay Capabilities.</title>
        <authorList>
            <person name="Nagy L.G."/>
            <person name="Riley R."/>
            <person name="Tritt A."/>
            <person name="Adam C."/>
            <person name="Daum C."/>
            <person name="Floudas D."/>
            <person name="Sun H."/>
            <person name="Yadav J.S."/>
            <person name="Pangilinan J."/>
            <person name="Larsson K.H."/>
            <person name="Matsuura K."/>
            <person name="Barry K."/>
            <person name="Labutti K."/>
            <person name="Kuo R."/>
            <person name="Ohm R.A."/>
            <person name="Bhattacharya S.S."/>
            <person name="Shirouzu T."/>
            <person name="Yoshinaga Y."/>
            <person name="Martin F.M."/>
            <person name="Grigoriev I.V."/>
            <person name="Hibbett D.S."/>
        </authorList>
    </citation>
    <scope>NUCLEOTIDE SEQUENCE [LARGE SCALE GENOMIC DNA]</scope>
    <source>
        <strain evidence="1 2">HHB12733</strain>
    </source>
</reference>